<dbReference type="SMART" id="SM00420">
    <property type="entry name" value="HTH_DEOR"/>
    <property type="match status" value="1"/>
</dbReference>
<dbReference type="PRINTS" id="PR00037">
    <property type="entry name" value="HTHLACR"/>
</dbReference>
<keyword evidence="2" id="KW-0238">DNA-binding</keyword>
<sequence>MLAVTRKSEIKDIVLEKKSVTVTELAKIFSVTEETIRRDLKQLESEGFLTRTYGGAFIQDGVENNIDLSIRETAYLKNKQAIASRCRELIHNGDSIFLDSSTTTLTIAKAISDMRLTVVTNSLMIINELCDKANIHLIAIGGNYTPREKAFNGLSTQACLETFYLDKTFMSCRSLSMEHGITDSLESVAAVRQSLAQRSKEVYLVADFSKFDKTSFIHITDFDAITGLVTDRKLSSQWVDFLNSHNVAVYEAQNE</sequence>
<dbReference type="SUPFAM" id="SSF46785">
    <property type="entry name" value="Winged helix' DNA-binding domain"/>
    <property type="match status" value="1"/>
</dbReference>
<dbReference type="Pfam" id="PF08220">
    <property type="entry name" value="HTH_DeoR"/>
    <property type="match status" value="1"/>
</dbReference>
<dbReference type="AlphaFoldDB" id="A0A1I0E110"/>
<dbReference type="InterPro" id="IPR036390">
    <property type="entry name" value="WH_DNA-bd_sf"/>
</dbReference>
<dbReference type="Pfam" id="PF00455">
    <property type="entry name" value="DeoRC"/>
    <property type="match status" value="1"/>
</dbReference>
<keyword evidence="3" id="KW-0804">Transcription</keyword>
<evidence type="ECO:0000313" key="5">
    <source>
        <dbReference type="EMBL" id="SET38394.1"/>
    </source>
</evidence>
<protein>
    <submittedName>
        <fullName evidence="5">Transcriptional regulator, DeoR family</fullName>
    </submittedName>
</protein>
<dbReference type="RefSeq" id="WP_092361846.1">
    <property type="nucleotide sequence ID" value="NZ_CABJCG010000004.1"/>
</dbReference>
<dbReference type="GeneID" id="93276524"/>
<evidence type="ECO:0000256" key="1">
    <source>
        <dbReference type="ARBA" id="ARBA00023015"/>
    </source>
</evidence>
<keyword evidence="6" id="KW-1185">Reference proteome</keyword>
<evidence type="ECO:0000313" key="6">
    <source>
        <dbReference type="Proteomes" id="UP000198508"/>
    </source>
</evidence>
<name>A0A1I0E110_9FIRM</name>
<dbReference type="Proteomes" id="UP000198508">
    <property type="component" value="Unassembled WGS sequence"/>
</dbReference>
<proteinExistence type="predicted"/>
<feature type="domain" description="HTH deoR-type" evidence="4">
    <location>
        <begin position="3"/>
        <end position="58"/>
    </location>
</feature>
<keyword evidence="1" id="KW-0805">Transcription regulation</keyword>
<dbReference type="EMBL" id="FOIM01000005">
    <property type="protein sequence ID" value="SET38394.1"/>
    <property type="molecule type" value="Genomic_DNA"/>
</dbReference>
<dbReference type="InterPro" id="IPR050313">
    <property type="entry name" value="Carb_Metab_HTH_regulators"/>
</dbReference>
<dbReference type="PROSITE" id="PS51000">
    <property type="entry name" value="HTH_DEOR_2"/>
    <property type="match status" value="1"/>
</dbReference>
<dbReference type="SUPFAM" id="SSF100950">
    <property type="entry name" value="NagB/RpiA/CoA transferase-like"/>
    <property type="match status" value="1"/>
</dbReference>
<dbReference type="PANTHER" id="PTHR30363:SF44">
    <property type="entry name" value="AGA OPERON TRANSCRIPTIONAL REPRESSOR-RELATED"/>
    <property type="match status" value="1"/>
</dbReference>
<dbReference type="GO" id="GO:0003700">
    <property type="term" value="F:DNA-binding transcription factor activity"/>
    <property type="evidence" value="ECO:0007669"/>
    <property type="project" value="InterPro"/>
</dbReference>
<dbReference type="Gene3D" id="1.10.10.10">
    <property type="entry name" value="Winged helix-like DNA-binding domain superfamily/Winged helix DNA-binding domain"/>
    <property type="match status" value="1"/>
</dbReference>
<organism evidence="5 6">
    <name type="scientific">Enterocloster lavalensis</name>
    <dbReference type="NCBI Taxonomy" id="460384"/>
    <lineage>
        <taxon>Bacteria</taxon>
        <taxon>Bacillati</taxon>
        <taxon>Bacillota</taxon>
        <taxon>Clostridia</taxon>
        <taxon>Lachnospirales</taxon>
        <taxon>Lachnospiraceae</taxon>
        <taxon>Enterocloster</taxon>
    </lineage>
</organism>
<reference evidence="6" key="1">
    <citation type="submission" date="2016-10" db="EMBL/GenBank/DDBJ databases">
        <authorList>
            <person name="Varghese N."/>
            <person name="Submissions S."/>
        </authorList>
    </citation>
    <scope>NUCLEOTIDE SEQUENCE [LARGE SCALE GENOMIC DNA]</scope>
    <source>
        <strain evidence="6">NLAE-zl-G277</strain>
    </source>
</reference>
<dbReference type="PROSITE" id="PS00894">
    <property type="entry name" value="HTH_DEOR_1"/>
    <property type="match status" value="1"/>
</dbReference>
<gene>
    <name evidence="5" type="ORF">SAMN05216313_105185</name>
</gene>
<evidence type="ECO:0000259" key="4">
    <source>
        <dbReference type="PROSITE" id="PS51000"/>
    </source>
</evidence>
<dbReference type="InterPro" id="IPR036388">
    <property type="entry name" value="WH-like_DNA-bd_sf"/>
</dbReference>
<dbReference type="GO" id="GO:0003677">
    <property type="term" value="F:DNA binding"/>
    <property type="evidence" value="ECO:0007669"/>
    <property type="project" value="UniProtKB-KW"/>
</dbReference>
<evidence type="ECO:0000256" key="2">
    <source>
        <dbReference type="ARBA" id="ARBA00023125"/>
    </source>
</evidence>
<dbReference type="InterPro" id="IPR014036">
    <property type="entry name" value="DeoR-like_C"/>
</dbReference>
<dbReference type="STRING" id="460384.SAMN05216313_105185"/>
<evidence type="ECO:0000256" key="3">
    <source>
        <dbReference type="ARBA" id="ARBA00023163"/>
    </source>
</evidence>
<dbReference type="InterPro" id="IPR018356">
    <property type="entry name" value="Tscrpt_reg_HTH_DeoR_CS"/>
</dbReference>
<dbReference type="SMART" id="SM01134">
    <property type="entry name" value="DeoRC"/>
    <property type="match status" value="1"/>
</dbReference>
<dbReference type="Gene3D" id="3.40.50.1360">
    <property type="match status" value="1"/>
</dbReference>
<dbReference type="InterPro" id="IPR037171">
    <property type="entry name" value="NagB/RpiA_transferase-like"/>
</dbReference>
<accession>A0A1I0E110</accession>
<dbReference type="InterPro" id="IPR001034">
    <property type="entry name" value="DeoR_HTH"/>
</dbReference>
<dbReference type="PANTHER" id="PTHR30363">
    <property type="entry name" value="HTH-TYPE TRANSCRIPTIONAL REGULATOR SRLR-RELATED"/>
    <property type="match status" value="1"/>
</dbReference>